<name>A0A4V3UYZ9_9RHOB</name>
<dbReference type="Proteomes" id="UP000306113">
    <property type="component" value="Unassembled WGS sequence"/>
</dbReference>
<accession>A0A4V3UYZ9</accession>
<proteinExistence type="predicted"/>
<feature type="chain" id="PRO_5020310674" evidence="1">
    <location>
        <begin position="21"/>
        <end position="641"/>
    </location>
</feature>
<dbReference type="OrthoDB" id="7847197at2"/>
<dbReference type="AlphaFoldDB" id="A0A4V3UYZ9"/>
<organism evidence="2 3">
    <name type="scientific">Thalassobius vesicularis</name>
    <dbReference type="NCBI Taxonomy" id="1294297"/>
    <lineage>
        <taxon>Bacteria</taxon>
        <taxon>Pseudomonadati</taxon>
        <taxon>Pseudomonadota</taxon>
        <taxon>Alphaproteobacteria</taxon>
        <taxon>Rhodobacterales</taxon>
        <taxon>Roseobacteraceae</taxon>
        <taxon>Thalassovita</taxon>
    </lineage>
</organism>
<gene>
    <name evidence="2" type="ORF">E7681_09325</name>
</gene>
<keyword evidence="3" id="KW-1185">Reference proteome</keyword>
<evidence type="ECO:0000313" key="3">
    <source>
        <dbReference type="Proteomes" id="UP000306113"/>
    </source>
</evidence>
<dbReference type="RefSeq" id="WP_136339019.1">
    <property type="nucleotide sequence ID" value="NZ_SSMD01000004.1"/>
</dbReference>
<evidence type="ECO:0000256" key="1">
    <source>
        <dbReference type="SAM" id="SignalP"/>
    </source>
</evidence>
<protein>
    <submittedName>
        <fullName evidence="2">Uncharacterized protein</fullName>
    </submittedName>
</protein>
<sequence length="641" mass="70381">MKRLVKFAFILSLLPSVSLAGPIVVRTGEHGDFTRVVLHVRPNDSWSLESEGSQYKVSFADKSVDFDLSDTFSRIDRNRLSAAVASPGVLDLTLGCECEIQAEESSGDMLVLDIRPAHVKNETDVVDGSKSEYPLLEEQQRYSERVSPARSLEMPTDDVVNPDVARLVKDSERNLIEQLSRASGLGLAKFQATPTFPNGIEVKAEEKISSSSVNLNAFPNLDEELERVMSEGNAGAAQAACVSNSTLSSIFHEYTDGFSDSLAKLRSELAVDGDGVDEALKLELAKLYLSFGMGEEVKNLVQSTKQNQMWALISDLADAITNPEEASGAFDKFRSCNSDIVFWAILVGRKTSGIGGKKLLSSTSAFLKLPEQLQEVLASQFAEILMDRGEGELAQTVLRKADEGNELETQLGLELPATDDVSEGARSGDAQIASQLIAKNSEMAPMHLIDYVQREVRVGRNVDIETSELLKGYYNQHRGSDISEDLIVALVLADSSSGRFSTAFKMLLDTNIKNTAASRIFFEQLTENASDYEFLKYITLLSEFDQDKLIQANSQASDRMQKLGIFDESDKVLSPTAKKLEVKLEVERSNEVNTLDHSSQDQKGSDLITESPLTFGGQLLGQSKELRRVVAQSMARLQISK</sequence>
<comment type="caution">
    <text evidence="2">The sequence shown here is derived from an EMBL/GenBank/DDBJ whole genome shotgun (WGS) entry which is preliminary data.</text>
</comment>
<reference evidence="2 3" key="1">
    <citation type="submission" date="2019-04" db="EMBL/GenBank/DDBJ databases">
        <title>Draft genome sequence of Youngimonas vesicularis.</title>
        <authorList>
            <person name="Hameed A."/>
        </authorList>
    </citation>
    <scope>NUCLEOTIDE SEQUENCE [LARGE SCALE GENOMIC DNA]</scope>
    <source>
        <strain evidence="2 3">CC-AMW-E</strain>
    </source>
</reference>
<feature type="signal peptide" evidence="1">
    <location>
        <begin position="1"/>
        <end position="20"/>
    </location>
</feature>
<keyword evidence="1" id="KW-0732">Signal</keyword>
<evidence type="ECO:0000313" key="2">
    <source>
        <dbReference type="EMBL" id="THD73807.1"/>
    </source>
</evidence>
<dbReference type="EMBL" id="SSMD01000004">
    <property type="protein sequence ID" value="THD73807.1"/>
    <property type="molecule type" value="Genomic_DNA"/>
</dbReference>